<dbReference type="SUPFAM" id="SSF53850">
    <property type="entry name" value="Periplasmic binding protein-like II"/>
    <property type="match status" value="1"/>
</dbReference>
<feature type="chain" id="PRO_5026981687" evidence="2">
    <location>
        <begin position="22"/>
        <end position="247"/>
    </location>
</feature>
<sequence length="247" mass="27362">MKKFFVCALMATLLAAVPAFAQKSYVNGIDPNYPPFAYVDEKTGQPAGFDVDSLNWIAKTMGFEITHKPMAWDGIIPALVAKQIDMVGSGMSITPERAKVVQFSDPYWTVSRVFLVPANSNLTAADILSQKIKLGVQRGTSEANAIKQEQQEKGYPFELRFYESAPLAVEDLLNGRIQAALMDELPADDAIAKGRAVKKAGTHGKPDGFGVALRKDDKELRALIDEGYRKLMADPYWKELQKKYLNK</sequence>
<evidence type="ECO:0000259" key="3">
    <source>
        <dbReference type="SMART" id="SM00062"/>
    </source>
</evidence>
<protein>
    <submittedName>
        <fullName evidence="5">Amino acid ABC transporter substrate-binding protein</fullName>
    </submittedName>
</protein>
<evidence type="ECO:0000256" key="1">
    <source>
        <dbReference type="ARBA" id="ARBA00022729"/>
    </source>
</evidence>
<evidence type="ECO:0000259" key="4">
    <source>
        <dbReference type="SMART" id="SM00079"/>
    </source>
</evidence>
<dbReference type="SMART" id="SM00079">
    <property type="entry name" value="PBPe"/>
    <property type="match status" value="1"/>
</dbReference>
<evidence type="ECO:0000313" key="6">
    <source>
        <dbReference type="Proteomes" id="UP000477488"/>
    </source>
</evidence>
<dbReference type="Proteomes" id="UP000477488">
    <property type="component" value="Unassembled WGS sequence"/>
</dbReference>
<proteinExistence type="predicted"/>
<dbReference type="InterPro" id="IPR001638">
    <property type="entry name" value="Solute-binding_3/MltF_N"/>
</dbReference>
<keyword evidence="1 2" id="KW-0732">Signal</keyword>
<keyword evidence="6" id="KW-1185">Reference proteome</keyword>
<evidence type="ECO:0000256" key="2">
    <source>
        <dbReference type="SAM" id="SignalP"/>
    </source>
</evidence>
<dbReference type="GO" id="GO:0015276">
    <property type="term" value="F:ligand-gated monoatomic ion channel activity"/>
    <property type="evidence" value="ECO:0007669"/>
    <property type="project" value="InterPro"/>
</dbReference>
<dbReference type="GO" id="GO:0016020">
    <property type="term" value="C:membrane"/>
    <property type="evidence" value="ECO:0007669"/>
    <property type="project" value="InterPro"/>
</dbReference>
<dbReference type="Gene3D" id="3.40.190.10">
    <property type="entry name" value="Periplasmic binding protein-like II"/>
    <property type="match status" value="2"/>
</dbReference>
<organism evidence="5 6">
    <name type="scientific">Desulfovibrio porci</name>
    <dbReference type="NCBI Taxonomy" id="2605782"/>
    <lineage>
        <taxon>Bacteria</taxon>
        <taxon>Pseudomonadati</taxon>
        <taxon>Thermodesulfobacteriota</taxon>
        <taxon>Desulfovibrionia</taxon>
        <taxon>Desulfovibrionales</taxon>
        <taxon>Desulfovibrionaceae</taxon>
        <taxon>Desulfovibrio</taxon>
    </lineage>
</organism>
<evidence type="ECO:0000313" key="5">
    <source>
        <dbReference type="EMBL" id="MSS27249.1"/>
    </source>
</evidence>
<gene>
    <name evidence="5" type="ORF">FYJ44_04130</name>
</gene>
<accession>A0A6L5XJI5</accession>
<dbReference type="SMART" id="SM00062">
    <property type="entry name" value="PBPb"/>
    <property type="match status" value="1"/>
</dbReference>
<dbReference type="PANTHER" id="PTHR35936:SF17">
    <property type="entry name" value="ARGININE-BINDING EXTRACELLULAR PROTEIN ARTP"/>
    <property type="match status" value="1"/>
</dbReference>
<dbReference type="PANTHER" id="PTHR35936">
    <property type="entry name" value="MEMBRANE-BOUND LYTIC MUREIN TRANSGLYCOSYLASE F"/>
    <property type="match status" value="1"/>
</dbReference>
<dbReference type="EMBL" id="VUMH01000003">
    <property type="protein sequence ID" value="MSS27249.1"/>
    <property type="molecule type" value="Genomic_DNA"/>
</dbReference>
<comment type="caution">
    <text evidence="5">The sequence shown here is derived from an EMBL/GenBank/DDBJ whole genome shotgun (WGS) entry which is preliminary data.</text>
</comment>
<reference evidence="5 6" key="1">
    <citation type="submission" date="2019-09" db="EMBL/GenBank/DDBJ databases">
        <title>In-depth cultivation of the pig gut microbiome towards novel bacterial diversity and tailored functional studies.</title>
        <authorList>
            <person name="Wylensek D."/>
            <person name="Hitch T.C.A."/>
            <person name="Clavel T."/>
        </authorList>
    </citation>
    <scope>NUCLEOTIDE SEQUENCE [LARGE SCALE GENOMIC DNA]</scope>
    <source>
        <strain evidence="5 6">PG-178-WT-4</strain>
    </source>
</reference>
<feature type="domain" description="Solute-binding protein family 3/N-terminal" evidence="3">
    <location>
        <begin position="24"/>
        <end position="247"/>
    </location>
</feature>
<dbReference type="Pfam" id="PF00497">
    <property type="entry name" value="SBP_bac_3"/>
    <property type="match status" value="1"/>
</dbReference>
<dbReference type="AlphaFoldDB" id="A0A6L5XJI5"/>
<feature type="domain" description="Ionotropic glutamate receptor C-terminal" evidence="4">
    <location>
        <begin position="24"/>
        <end position="247"/>
    </location>
</feature>
<dbReference type="InterPro" id="IPR001320">
    <property type="entry name" value="Iontro_rcpt_C"/>
</dbReference>
<dbReference type="CDD" id="cd13530">
    <property type="entry name" value="PBP2_peptides_like"/>
    <property type="match status" value="1"/>
</dbReference>
<dbReference type="RefSeq" id="WP_154509436.1">
    <property type="nucleotide sequence ID" value="NZ_DBFWWU010000098.1"/>
</dbReference>
<feature type="signal peptide" evidence="2">
    <location>
        <begin position="1"/>
        <end position="21"/>
    </location>
</feature>
<name>A0A6L5XJI5_9BACT</name>